<dbReference type="STRING" id="1526658.BHK69_20575"/>
<reference evidence="2 3" key="1">
    <citation type="journal article" date="2015" name="Antonie Van Leeuwenhoek">
        <title>Bosea vaviloviae sp. nov., a new species of slow-growing rhizobia isolated from nodules of the relict species Vavilovia formosa (Stev.) Fed.</title>
        <authorList>
            <person name="Safronova V.I."/>
            <person name="Kuznetsova I.G."/>
            <person name="Sazanova A.L."/>
            <person name="Kimeklis A.K."/>
            <person name="Belimov A.A."/>
            <person name="Andronov E.E."/>
            <person name="Pinaev A.G."/>
            <person name="Chizhevskaya E.P."/>
            <person name="Pukhaev A.R."/>
            <person name="Popov K.P."/>
            <person name="Willems A."/>
            <person name="Tikhonovich I.A."/>
        </authorList>
    </citation>
    <scope>NUCLEOTIDE SEQUENCE [LARGE SCALE GENOMIC DNA]</scope>
    <source>
        <strain evidence="2 3">Vaf18</strain>
    </source>
</reference>
<dbReference type="KEGG" id="bvv:BHK69_20575"/>
<dbReference type="Proteomes" id="UP000094969">
    <property type="component" value="Chromosome"/>
</dbReference>
<keyword evidence="1" id="KW-0812">Transmembrane</keyword>
<dbReference type="AlphaFoldDB" id="A0A1D7U561"/>
<organism evidence="2 3">
    <name type="scientific">Bosea vaviloviae</name>
    <dbReference type="NCBI Taxonomy" id="1526658"/>
    <lineage>
        <taxon>Bacteria</taxon>
        <taxon>Pseudomonadati</taxon>
        <taxon>Pseudomonadota</taxon>
        <taxon>Alphaproteobacteria</taxon>
        <taxon>Hyphomicrobiales</taxon>
        <taxon>Boseaceae</taxon>
        <taxon>Bosea</taxon>
    </lineage>
</organism>
<keyword evidence="3" id="KW-1185">Reference proteome</keyword>
<protein>
    <submittedName>
        <fullName evidence="2">Uncharacterized protein</fullName>
    </submittedName>
</protein>
<name>A0A1D7U561_9HYPH</name>
<evidence type="ECO:0000313" key="3">
    <source>
        <dbReference type="Proteomes" id="UP000094969"/>
    </source>
</evidence>
<evidence type="ECO:0000313" key="2">
    <source>
        <dbReference type="EMBL" id="AOO82519.1"/>
    </source>
</evidence>
<sequence>MIEMAISLKVPEPAPWLAAAQELAIYATITALLAVLLPLLGFERGLAITTGAVLAASFVSDRLVGRQLSWKKVPLLFVLAVSFVFLAGALAARVGWLS</sequence>
<keyword evidence="1" id="KW-0472">Membrane</keyword>
<proteinExistence type="predicted"/>
<feature type="transmembrane region" description="Helical" evidence="1">
    <location>
        <begin position="76"/>
        <end position="96"/>
    </location>
</feature>
<gene>
    <name evidence="2" type="ORF">BHK69_20575</name>
</gene>
<dbReference type="EMBL" id="CP017147">
    <property type="protein sequence ID" value="AOO82519.1"/>
    <property type="molecule type" value="Genomic_DNA"/>
</dbReference>
<evidence type="ECO:0000256" key="1">
    <source>
        <dbReference type="SAM" id="Phobius"/>
    </source>
</evidence>
<feature type="transmembrane region" description="Helical" evidence="1">
    <location>
        <begin position="23"/>
        <end position="40"/>
    </location>
</feature>
<accession>A0A1D7U561</accession>
<keyword evidence="1" id="KW-1133">Transmembrane helix</keyword>